<dbReference type="InterPro" id="IPR001100">
    <property type="entry name" value="Pyr_nuc-diS_OxRdtase"/>
</dbReference>
<comment type="cofactor">
    <cofactor evidence="1">
        <name>FAD</name>
        <dbReference type="ChEBI" id="CHEBI:57692"/>
    </cofactor>
</comment>
<dbReference type="EC" id="1.8.1.4" evidence="10"/>
<evidence type="ECO:0000256" key="1">
    <source>
        <dbReference type="ARBA" id="ARBA00001974"/>
    </source>
</evidence>
<evidence type="ECO:0000259" key="9">
    <source>
        <dbReference type="Pfam" id="PF07992"/>
    </source>
</evidence>
<dbReference type="InterPro" id="IPR006258">
    <property type="entry name" value="Lipoamide_DH"/>
</dbReference>
<dbReference type="InterPro" id="IPR050151">
    <property type="entry name" value="Class-I_Pyr_Nuc-Dis_Oxidored"/>
</dbReference>
<comment type="similarity">
    <text evidence="3">Belongs to the class-I pyridine nucleotide-disulfide oxidoreductase family.</text>
</comment>
<sequence length="467" mass="50218">MEYQLCVIGAGTGGYVAAIKAAQLGAKVILIEKDNLGGVCMNKGCIPTKTLLKSAEKWQDLQKLEEFGIFVEGMAYDWQKVMERKNNVVYQMRKGLEQLIKLNKIELVVGKATFVDKNTVHLVTDNPDDERDIVAKKIIIATGSEPSRPPIPGADLLGVITSDEVLKLDEIPGSMIIIGAGAVGVEFAGIYAGFGCMTTVVEMAPTILPLCDVDMQKRMGLVLRKQHIAIKTGATVKSITRGVEGLAVTIESKGKEEVLEAEKVLLAAGRRPIFVAEELDRIGVSHTKKGITVNEKMETSIPGIYAVGDVTGMSMFAHSASHQGLIAAVNAFEGEAVMNYEAIPSCIFTQPEIAQVGMTEQECKETGRQVVISKFNFMANGKAVSMGETEGLIKLIADEKTHKIVGCHIMGAHASDLIMEGLIAIQQGLTAENLADCIHPHPTLSEAVGEAAMGLFGNMIHQVSMRK</sequence>
<dbReference type="InterPro" id="IPR023753">
    <property type="entry name" value="FAD/NAD-binding_dom"/>
</dbReference>
<dbReference type="PRINTS" id="PR00411">
    <property type="entry name" value="PNDRDTASEI"/>
</dbReference>
<dbReference type="Gene3D" id="3.30.390.30">
    <property type="match status" value="1"/>
</dbReference>
<dbReference type="NCBIfam" id="TIGR01350">
    <property type="entry name" value="lipoamide_DH"/>
    <property type="match status" value="1"/>
</dbReference>
<dbReference type="Gene3D" id="3.50.50.60">
    <property type="entry name" value="FAD/NAD(P)-binding domain"/>
    <property type="match status" value="2"/>
</dbReference>
<evidence type="ECO:0000259" key="8">
    <source>
        <dbReference type="Pfam" id="PF02852"/>
    </source>
</evidence>
<dbReference type="GO" id="GO:0005737">
    <property type="term" value="C:cytoplasm"/>
    <property type="evidence" value="ECO:0007669"/>
    <property type="project" value="UniProtKB-SubCell"/>
</dbReference>
<evidence type="ECO:0000256" key="5">
    <source>
        <dbReference type="ARBA" id="ARBA00022827"/>
    </source>
</evidence>
<comment type="caution">
    <text evidence="10">The sequence shown here is derived from an EMBL/GenBank/DDBJ whole genome shotgun (WGS) entry which is preliminary data.</text>
</comment>
<dbReference type="EMBL" id="VSSQ01000273">
    <property type="protein sequence ID" value="MPL89117.1"/>
    <property type="molecule type" value="Genomic_DNA"/>
</dbReference>
<reference evidence="10" key="1">
    <citation type="submission" date="2019-08" db="EMBL/GenBank/DDBJ databases">
        <authorList>
            <person name="Kucharzyk K."/>
            <person name="Murdoch R.W."/>
            <person name="Higgins S."/>
            <person name="Loffler F."/>
        </authorList>
    </citation>
    <scope>NUCLEOTIDE SEQUENCE</scope>
</reference>
<dbReference type="GO" id="GO:0006103">
    <property type="term" value="P:2-oxoglutarate metabolic process"/>
    <property type="evidence" value="ECO:0007669"/>
    <property type="project" value="TreeGrafter"/>
</dbReference>
<name>A0A644VD28_9ZZZZ</name>
<keyword evidence="5" id="KW-0274">FAD</keyword>
<dbReference type="PRINTS" id="PR00368">
    <property type="entry name" value="FADPNR"/>
</dbReference>
<protein>
    <submittedName>
        <fullName evidence="10">Dihydrolipoyl dehydrogenase</fullName>
        <ecNumber evidence="10">1.8.1.4</ecNumber>
    </submittedName>
</protein>
<keyword evidence="7" id="KW-0520">NAD</keyword>
<dbReference type="SUPFAM" id="SSF55424">
    <property type="entry name" value="FAD/NAD-linked reductases, dimerisation (C-terminal) domain"/>
    <property type="match status" value="1"/>
</dbReference>
<feature type="domain" description="FAD/NAD(P)-binding" evidence="9">
    <location>
        <begin position="3"/>
        <end position="324"/>
    </location>
</feature>
<organism evidence="10">
    <name type="scientific">bioreactor metagenome</name>
    <dbReference type="NCBI Taxonomy" id="1076179"/>
    <lineage>
        <taxon>unclassified sequences</taxon>
        <taxon>metagenomes</taxon>
        <taxon>ecological metagenomes</taxon>
    </lineage>
</organism>
<dbReference type="Pfam" id="PF07992">
    <property type="entry name" value="Pyr_redox_2"/>
    <property type="match status" value="1"/>
</dbReference>
<dbReference type="SUPFAM" id="SSF51905">
    <property type="entry name" value="FAD/NAD(P)-binding domain"/>
    <property type="match status" value="1"/>
</dbReference>
<dbReference type="InterPro" id="IPR016156">
    <property type="entry name" value="FAD/NAD-linked_Rdtase_dimer_sf"/>
</dbReference>
<dbReference type="AlphaFoldDB" id="A0A644VD28"/>
<dbReference type="PANTHER" id="PTHR22912">
    <property type="entry name" value="DISULFIDE OXIDOREDUCTASE"/>
    <property type="match status" value="1"/>
</dbReference>
<dbReference type="GO" id="GO:0004148">
    <property type="term" value="F:dihydrolipoyl dehydrogenase (NADH) activity"/>
    <property type="evidence" value="ECO:0007669"/>
    <property type="project" value="UniProtKB-EC"/>
</dbReference>
<feature type="domain" description="Pyridine nucleotide-disulphide oxidoreductase dimerisation" evidence="8">
    <location>
        <begin position="343"/>
        <end position="452"/>
    </location>
</feature>
<evidence type="ECO:0000256" key="6">
    <source>
        <dbReference type="ARBA" id="ARBA00023002"/>
    </source>
</evidence>
<dbReference type="InterPro" id="IPR036188">
    <property type="entry name" value="FAD/NAD-bd_sf"/>
</dbReference>
<evidence type="ECO:0000256" key="2">
    <source>
        <dbReference type="ARBA" id="ARBA00004496"/>
    </source>
</evidence>
<evidence type="ECO:0000256" key="7">
    <source>
        <dbReference type="ARBA" id="ARBA00023027"/>
    </source>
</evidence>
<comment type="subcellular location">
    <subcellularLocation>
        <location evidence="2">Cytoplasm</location>
    </subcellularLocation>
</comment>
<dbReference type="PANTHER" id="PTHR22912:SF217">
    <property type="entry name" value="DIHYDROLIPOYL DEHYDROGENASE"/>
    <property type="match status" value="1"/>
</dbReference>
<dbReference type="FunFam" id="3.30.390.30:FF:000001">
    <property type="entry name" value="Dihydrolipoyl dehydrogenase"/>
    <property type="match status" value="1"/>
</dbReference>
<dbReference type="PIRSF" id="PIRSF000350">
    <property type="entry name" value="Mercury_reductase_MerA"/>
    <property type="match status" value="1"/>
</dbReference>
<gene>
    <name evidence="10" type="primary">pdhD_3</name>
    <name evidence="10" type="ORF">SDC9_35148</name>
</gene>
<keyword evidence="4" id="KW-0285">Flavoprotein</keyword>
<accession>A0A644VD28</accession>
<evidence type="ECO:0000256" key="3">
    <source>
        <dbReference type="ARBA" id="ARBA00007532"/>
    </source>
</evidence>
<dbReference type="Pfam" id="PF02852">
    <property type="entry name" value="Pyr_redox_dim"/>
    <property type="match status" value="1"/>
</dbReference>
<dbReference type="InterPro" id="IPR004099">
    <property type="entry name" value="Pyr_nucl-diS_OxRdtase_dimer"/>
</dbReference>
<proteinExistence type="inferred from homology"/>
<evidence type="ECO:0000256" key="4">
    <source>
        <dbReference type="ARBA" id="ARBA00022630"/>
    </source>
</evidence>
<evidence type="ECO:0000313" key="10">
    <source>
        <dbReference type="EMBL" id="MPL89117.1"/>
    </source>
</evidence>
<keyword evidence="6 10" id="KW-0560">Oxidoreductase</keyword>
<dbReference type="GO" id="GO:0050660">
    <property type="term" value="F:flavin adenine dinucleotide binding"/>
    <property type="evidence" value="ECO:0007669"/>
    <property type="project" value="InterPro"/>
</dbReference>